<dbReference type="InterPro" id="IPR011545">
    <property type="entry name" value="DEAD/DEAH_box_helicase_dom"/>
</dbReference>
<keyword evidence="1" id="KW-0547">Nucleotide-binding</keyword>
<dbReference type="Pfam" id="PF00271">
    <property type="entry name" value="Helicase_C"/>
    <property type="match status" value="1"/>
</dbReference>
<evidence type="ECO:0000256" key="7">
    <source>
        <dbReference type="ARBA" id="ARBA00023204"/>
    </source>
</evidence>
<dbReference type="InterPro" id="IPR001650">
    <property type="entry name" value="Helicase_C-like"/>
</dbReference>
<keyword evidence="6" id="KW-0238">DNA-binding</keyword>
<dbReference type="Pfam" id="PF01336">
    <property type="entry name" value="tRNA_anti-codon"/>
    <property type="match status" value="1"/>
</dbReference>
<evidence type="ECO:0000256" key="4">
    <source>
        <dbReference type="ARBA" id="ARBA00022806"/>
    </source>
</evidence>
<dbReference type="PROSITE" id="PS51192">
    <property type="entry name" value="HELICASE_ATP_BIND_1"/>
    <property type="match status" value="1"/>
</dbReference>
<evidence type="ECO:0000313" key="11">
    <source>
        <dbReference type="Proteomes" id="UP001501035"/>
    </source>
</evidence>
<comment type="caution">
    <text evidence="10">The sequence shown here is derived from an EMBL/GenBank/DDBJ whole genome shotgun (WGS) entry which is preliminary data.</text>
</comment>
<evidence type="ECO:0000313" key="10">
    <source>
        <dbReference type="EMBL" id="GAA3034956.1"/>
    </source>
</evidence>
<proteinExistence type="predicted"/>
<dbReference type="Pfam" id="PF00270">
    <property type="entry name" value="DEAD"/>
    <property type="match status" value="1"/>
</dbReference>
<dbReference type="CDD" id="cd04488">
    <property type="entry name" value="RecG_wedge_OBF"/>
    <property type="match status" value="1"/>
</dbReference>
<evidence type="ECO:0000256" key="6">
    <source>
        <dbReference type="ARBA" id="ARBA00023125"/>
    </source>
</evidence>
<dbReference type="PANTHER" id="PTHR47964:SF1">
    <property type="entry name" value="ATP-DEPENDENT DNA HELICASE HOMOLOG RECG, CHLOROPLASTIC"/>
    <property type="match status" value="1"/>
</dbReference>
<dbReference type="SMART" id="SM00490">
    <property type="entry name" value="HELICc"/>
    <property type="match status" value="1"/>
</dbReference>
<dbReference type="InterPro" id="IPR012340">
    <property type="entry name" value="NA-bd_OB-fold"/>
</dbReference>
<evidence type="ECO:0000256" key="2">
    <source>
        <dbReference type="ARBA" id="ARBA00022763"/>
    </source>
</evidence>
<gene>
    <name evidence="10" type="primary">recG</name>
    <name evidence="10" type="ORF">GCM10010528_14730</name>
</gene>
<keyword evidence="5" id="KW-0067">ATP-binding</keyword>
<evidence type="ECO:0000256" key="5">
    <source>
        <dbReference type="ARBA" id="ARBA00022840"/>
    </source>
</evidence>
<dbReference type="InterPro" id="IPR027417">
    <property type="entry name" value="P-loop_NTPase"/>
</dbReference>
<dbReference type="SUPFAM" id="SSF50249">
    <property type="entry name" value="Nucleic acid-binding proteins"/>
    <property type="match status" value="1"/>
</dbReference>
<dbReference type="InterPro" id="IPR004365">
    <property type="entry name" value="NA-bd_OB_tRNA"/>
</dbReference>
<evidence type="ECO:0000256" key="1">
    <source>
        <dbReference type="ARBA" id="ARBA00022741"/>
    </source>
</evidence>
<keyword evidence="11" id="KW-1185">Reference proteome</keyword>
<name>A0ABP6L7C7_9ACTN</name>
<protein>
    <submittedName>
        <fullName evidence="10">ATP-dependent DNA helicase RecG</fullName>
    </submittedName>
</protein>
<feature type="domain" description="Helicase ATP-binding" evidence="8">
    <location>
        <begin position="314"/>
        <end position="489"/>
    </location>
</feature>
<keyword evidence="3" id="KW-0378">Hydrolase</keyword>
<dbReference type="GO" id="GO:0004386">
    <property type="term" value="F:helicase activity"/>
    <property type="evidence" value="ECO:0007669"/>
    <property type="project" value="UniProtKB-KW"/>
</dbReference>
<evidence type="ECO:0000259" key="9">
    <source>
        <dbReference type="PROSITE" id="PS51194"/>
    </source>
</evidence>
<dbReference type="Gene3D" id="3.40.50.300">
    <property type="entry name" value="P-loop containing nucleotide triphosphate hydrolases"/>
    <property type="match status" value="2"/>
</dbReference>
<dbReference type="EMBL" id="BAAAVS010000021">
    <property type="protein sequence ID" value="GAA3034956.1"/>
    <property type="molecule type" value="Genomic_DNA"/>
</dbReference>
<keyword evidence="7" id="KW-0234">DNA repair</keyword>
<evidence type="ECO:0000259" key="8">
    <source>
        <dbReference type="PROSITE" id="PS51192"/>
    </source>
</evidence>
<dbReference type="Gene3D" id="2.40.50.140">
    <property type="entry name" value="Nucleic acid-binding proteins"/>
    <property type="match status" value="1"/>
</dbReference>
<dbReference type="PROSITE" id="PS51194">
    <property type="entry name" value="HELICASE_CTER"/>
    <property type="match status" value="1"/>
</dbReference>
<dbReference type="InterPro" id="IPR047112">
    <property type="entry name" value="RecG/Mfd"/>
</dbReference>
<keyword evidence="2" id="KW-0227">DNA damage</keyword>
<organism evidence="10 11">
    <name type="scientific">Gordonia defluvii</name>
    <dbReference type="NCBI Taxonomy" id="283718"/>
    <lineage>
        <taxon>Bacteria</taxon>
        <taxon>Bacillati</taxon>
        <taxon>Actinomycetota</taxon>
        <taxon>Actinomycetes</taxon>
        <taxon>Mycobacteriales</taxon>
        <taxon>Gordoniaceae</taxon>
        <taxon>Gordonia</taxon>
    </lineage>
</organism>
<sequence>MSDPVNPAPVVPASALADVVDADTAAKLAGLGLTTVGQLLFYTPRRYAQAGVVATDELPEAGDWITIVGRITKADLIRMKRRNGQFLKVHVDDDVRVYEASFFNPRFIKSKLRPGARVMMAGKVGLYQGRVQLSHPEWAVLPDGTDPDVAAVGNAMMSELYAVEHESREANGDEPGLDDAFERAILPIYPATKDVQTWVIWRVIRNVLGRLAPSADALTSEQRSQRGLRTTEESLRAIHLPDDLGEIDAARERLRFDEAYAMQLILAQRARLGRAETARPCPRVPGGLEDALRARLPFTLTAGQESVLAEIDGELDRTVPMSRLLQGEVGSGKTLVALLAMLRVVDNGQQCALLAPTEVLAAQHNRTIRTMLGDLGIGGELGAAENATTITLVTGSQRTAEKRQSLLDVVTGTSGIVIGTHALLQEKVEFFDLGFIVVDEQHRFGVEQRDVLRAKAAGGRVPHHLVMTATPIPRTVAMTVFGDLETSVLAELPKGRQQISTSVVPIGRPAWVDRVWARAGEEAANGRQVYVVCSRIGAEFSEKEPAMEAPGNRREAIALVDLADDVAARLPQCRVDMLHGRMPSDEKAAVMDAFTAGELDVLVSTTVIEVGVDVPNATVMIIVDADRFGISQLHQLRGRVGRGGLPGLCLLVTAVPEGSAAFRRLSAVAATTDGFELARLDLAERREGDVLGALQSGGSSSLRFLSLLSDADVIADARGLARSVVDDDFVLGDHPGAATIIDAVVGSRADFLDKS</sequence>
<keyword evidence="4 10" id="KW-0347">Helicase</keyword>
<evidence type="ECO:0000256" key="3">
    <source>
        <dbReference type="ARBA" id="ARBA00022801"/>
    </source>
</evidence>
<dbReference type="SMART" id="SM00487">
    <property type="entry name" value="DEXDc"/>
    <property type="match status" value="1"/>
</dbReference>
<feature type="domain" description="Helicase C-terminal" evidence="9">
    <location>
        <begin position="525"/>
        <end position="683"/>
    </location>
</feature>
<accession>A0ABP6L7C7</accession>
<reference evidence="11" key="1">
    <citation type="journal article" date="2019" name="Int. J. Syst. Evol. Microbiol.">
        <title>The Global Catalogue of Microorganisms (GCM) 10K type strain sequencing project: providing services to taxonomists for standard genome sequencing and annotation.</title>
        <authorList>
            <consortium name="The Broad Institute Genomics Platform"/>
            <consortium name="The Broad Institute Genome Sequencing Center for Infectious Disease"/>
            <person name="Wu L."/>
            <person name="Ma J."/>
        </authorList>
    </citation>
    <scope>NUCLEOTIDE SEQUENCE [LARGE SCALE GENOMIC DNA]</scope>
    <source>
        <strain evidence="11">JCM 14234</strain>
    </source>
</reference>
<dbReference type="CDD" id="cd17992">
    <property type="entry name" value="DEXHc_RecG"/>
    <property type="match status" value="1"/>
</dbReference>
<dbReference type="PANTHER" id="PTHR47964">
    <property type="entry name" value="ATP-DEPENDENT DNA HELICASE HOMOLOG RECG, CHLOROPLASTIC"/>
    <property type="match status" value="1"/>
</dbReference>
<dbReference type="SUPFAM" id="SSF52540">
    <property type="entry name" value="P-loop containing nucleoside triphosphate hydrolases"/>
    <property type="match status" value="2"/>
</dbReference>
<dbReference type="Proteomes" id="UP001501035">
    <property type="component" value="Unassembled WGS sequence"/>
</dbReference>
<dbReference type="InterPro" id="IPR014001">
    <property type="entry name" value="Helicase_ATP-bd"/>
</dbReference>